<gene>
    <name evidence="1" type="ORF">DPMN_170382</name>
</gene>
<organism evidence="1 2">
    <name type="scientific">Dreissena polymorpha</name>
    <name type="common">Zebra mussel</name>
    <name type="synonym">Mytilus polymorpha</name>
    <dbReference type="NCBI Taxonomy" id="45954"/>
    <lineage>
        <taxon>Eukaryota</taxon>
        <taxon>Metazoa</taxon>
        <taxon>Spiralia</taxon>
        <taxon>Lophotrochozoa</taxon>
        <taxon>Mollusca</taxon>
        <taxon>Bivalvia</taxon>
        <taxon>Autobranchia</taxon>
        <taxon>Heteroconchia</taxon>
        <taxon>Euheterodonta</taxon>
        <taxon>Imparidentia</taxon>
        <taxon>Neoheterodontei</taxon>
        <taxon>Myida</taxon>
        <taxon>Dreissenoidea</taxon>
        <taxon>Dreissenidae</taxon>
        <taxon>Dreissena</taxon>
    </lineage>
</organism>
<dbReference type="Proteomes" id="UP000828390">
    <property type="component" value="Unassembled WGS sequence"/>
</dbReference>
<dbReference type="OrthoDB" id="6059739at2759"/>
<name>A0A9D4DW81_DREPO</name>
<evidence type="ECO:0000313" key="1">
    <source>
        <dbReference type="EMBL" id="KAH3769134.1"/>
    </source>
</evidence>
<reference evidence="1" key="1">
    <citation type="journal article" date="2019" name="bioRxiv">
        <title>The Genome of the Zebra Mussel, Dreissena polymorpha: A Resource for Invasive Species Research.</title>
        <authorList>
            <person name="McCartney M.A."/>
            <person name="Auch B."/>
            <person name="Kono T."/>
            <person name="Mallez S."/>
            <person name="Zhang Y."/>
            <person name="Obille A."/>
            <person name="Becker A."/>
            <person name="Abrahante J.E."/>
            <person name="Garbe J."/>
            <person name="Badalamenti J.P."/>
            <person name="Herman A."/>
            <person name="Mangelson H."/>
            <person name="Liachko I."/>
            <person name="Sullivan S."/>
            <person name="Sone E.D."/>
            <person name="Koren S."/>
            <person name="Silverstein K.A.T."/>
            <person name="Beckman K.B."/>
            <person name="Gohl D.M."/>
        </authorList>
    </citation>
    <scope>NUCLEOTIDE SEQUENCE</scope>
    <source>
        <strain evidence="1">Duluth1</strain>
        <tissue evidence="1">Whole animal</tissue>
    </source>
</reference>
<dbReference type="AlphaFoldDB" id="A0A9D4DW81"/>
<evidence type="ECO:0000313" key="2">
    <source>
        <dbReference type="Proteomes" id="UP000828390"/>
    </source>
</evidence>
<keyword evidence="2" id="KW-1185">Reference proteome</keyword>
<protein>
    <submittedName>
        <fullName evidence="1">Uncharacterized protein</fullName>
    </submittedName>
</protein>
<accession>A0A9D4DW81</accession>
<reference evidence="1" key="2">
    <citation type="submission" date="2020-11" db="EMBL/GenBank/DDBJ databases">
        <authorList>
            <person name="McCartney M.A."/>
            <person name="Auch B."/>
            <person name="Kono T."/>
            <person name="Mallez S."/>
            <person name="Becker A."/>
            <person name="Gohl D.M."/>
            <person name="Silverstein K.A.T."/>
            <person name="Koren S."/>
            <person name="Bechman K.B."/>
            <person name="Herman A."/>
            <person name="Abrahante J.E."/>
            <person name="Garbe J."/>
        </authorList>
    </citation>
    <scope>NUCLEOTIDE SEQUENCE</scope>
    <source>
        <strain evidence="1">Duluth1</strain>
        <tissue evidence="1">Whole animal</tissue>
    </source>
</reference>
<dbReference type="EMBL" id="JAIWYP010000009">
    <property type="protein sequence ID" value="KAH3769134.1"/>
    <property type="molecule type" value="Genomic_DNA"/>
</dbReference>
<proteinExistence type="predicted"/>
<comment type="caution">
    <text evidence="1">The sequence shown here is derived from an EMBL/GenBank/DDBJ whole genome shotgun (WGS) entry which is preliminary data.</text>
</comment>
<sequence length="417" mass="47787">MHKMPFPVPGLPTAAVVVDIHCRNTQYSQHVDQILRSLDHRQVDLLDITKKLKRTRCVSRQKSKLLIEIATDQHLDTRTKISCFLEAVVNDVPIRSLYRALCEYGNDELFLLLLCRRFSNPTVVGNVELPNNTFAYQRYQMLRRCIDNHCYNEGPRIALEHEDTEQTASFYTKKTQRLLDDLVIIKLSRVQLYGSNESDTRRELLKEMFLLCTDNLDRTFLDLIYHSKMAVTAAKSGDTPGCLISIQQAMALICNCRPCFATVMALNDVMYAYQELYFLNPNRNSDFRQEAVDHSRLAYHIMESSASDAVQHQWKRVNLLFKVTALLNISHEFAVSSIDDVDADSYEEAEVAVKEVDKMESEIEIRREMILMLCKARLSESSGPDLALGYAVRALTSPRKDAFARQRTETSRPTTVG</sequence>